<gene>
    <name evidence="1" type="ORF">SAMN05444405_10644</name>
</gene>
<dbReference type="InterPro" id="IPR027417">
    <property type="entry name" value="P-loop_NTPase"/>
</dbReference>
<organism evidence="1 2">
    <name type="scientific">Bacteroides luti</name>
    <dbReference type="NCBI Taxonomy" id="1297750"/>
    <lineage>
        <taxon>Bacteria</taxon>
        <taxon>Pseudomonadati</taxon>
        <taxon>Bacteroidota</taxon>
        <taxon>Bacteroidia</taxon>
        <taxon>Bacteroidales</taxon>
        <taxon>Bacteroidaceae</taxon>
        <taxon>Bacteroides</taxon>
    </lineage>
</organism>
<protein>
    <submittedName>
        <fullName evidence="1">Uncharacterized protein</fullName>
    </submittedName>
</protein>
<accession>A0A1M4ZTM4</accession>
<keyword evidence="2" id="KW-1185">Reference proteome</keyword>
<sequence>MDIFKNMFQLVSLIKTKEKHYVREVILKIKKGERLLDALKRDGKQMLPTHCIINKTLTGIGATYCELVSDRNSIIVEPNVPVIEGKVKKHKGSILGVYSGITGQKIEEYIQKHKSKRKIMVTPESFQRLKETLEEISIDIYNEFFLLFDECEKLIQDIDFRESIEAPMDDFFRFREKAMVSATPLIAADPRFEKQGFSILKITPDFDFSMPIKLLPTNNILEAFLEEITLHPGNICVFCNSIDTFESIFCELSLDLQKQVTTFCSEGAMEKLTYMHSKNFNRKAYSFINKLTKVNFFTGRFYSAVDIECKSKPHVIILSDMMGAPQSAIDPRTETIQITGRFRNGVKSVTHISSIKEDLEYRSEVEAQLYLEGTFQAISTIKNLYSKAGSEGEKGAYLEALLGMSGNCYLNEDGTRNEYKIANYYDEQRVLELYTNKNHLLNAYKAIPNFSIDFQPKEYLFSDADRLSRQRAKTRKWKAEVLLRQLDRANHLRFSENPEHRKYYEAQIQQIIRSPYEHTLFECYLSKGSEYIRSINFRESTMLSTLKKKSLHQLKNCPSVTRGVHKQLETGKQYTASEISAVLTNIYKKNGIPVNKRVTASEVERYFETSTTRNNRGPKILLISTK</sequence>
<dbReference type="OrthoDB" id="1000127at2"/>
<dbReference type="RefSeq" id="WP_083547630.1">
    <property type="nucleotide sequence ID" value="NZ_FQTV01000006.1"/>
</dbReference>
<proteinExistence type="predicted"/>
<dbReference type="Proteomes" id="UP000184509">
    <property type="component" value="Unassembled WGS sequence"/>
</dbReference>
<reference evidence="1 2" key="1">
    <citation type="submission" date="2016-11" db="EMBL/GenBank/DDBJ databases">
        <authorList>
            <person name="Jaros S."/>
            <person name="Januszkiewicz K."/>
            <person name="Wedrychowicz H."/>
        </authorList>
    </citation>
    <scope>NUCLEOTIDE SEQUENCE [LARGE SCALE GENOMIC DNA]</scope>
    <source>
        <strain evidence="1 2">DSM 26991</strain>
    </source>
</reference>
<name>A0A1M4ZTM4_9BACE</name>
<dbReference type="SUPFAM" id="SSF52540">
    <property type="entry name" value="P-loop containing nucleoside triphosphate hydrolases"/>
    <property type="match status" value="1"/>
</dbReference>
<dbReference type="AlphaFoldDB" id="A0A1M4ZTM4"/>
<dbReference type="EMBL" id="FQTV01000006">
    <property type="protein sequence ID" value="SHF21177.1"/>
    <property type="molecule type" value="Genomic_DNA"/>
</dbReference>
<evidence type="ECO:0000313" key="2">
    <source>
        <dbReference type="Proteomes" id="UP000184509"/>
    </source>
</evidence>
<evidence type="ECO:0000313" key="1">
    <source>
        <dbReference type="EMBL" id="SHF21177.1"/>
    </source>
</evidence>